<dbReference type="PANTHER" id="PTHR38743">
    <property type="entry name" value="SIMILAR TO GLYOXYLASE I FAMILY PROTEIN"/>
    <property type="match status" value="1"/>
</dbReference>
<reference evidence="3 4" key="1">
    <citation type="submission" date="2024-05" db="EMBL/GenBank/DDBJ databases">
        <authorList>
            <person name="Liu Q."/>
            <person name="Xin Y.-H."/>
        </authorList>
    </citation>
    <scope>NUCLEOTIDE SEQUENCE [LARGE SCALE GENOMIC DNA]</scope>
    <source>
        <strain evidence="3 4">CGMCC 1.10181</strain>
    </source>
</reference>
<evidence type="ECO:0000259" key="2">
    <source>
        <dbReference type="Pfam" id="PF10077"/>
    </source>
</evidence>
<sequence length="229" mass="26504">MRLPGPIERQWRRWFGRYEIDDPRPIAEGAPYTYFLPGENELLALAPGDLAKIVFRSIPPGRIWQAERMWVAITSVDRDWLTGTLDNHPSDMPQLEAGDVVKFRRSDVIDIIWDEARMTPPPPAAQRREYWERCLVDRCVVDDGVKVDYIYREEPDMADPDDSYPDSGWRIRGDDRNATDAELDDRKAEYIALGVVLNRDDGWLHLIDAPVGARFRRNWETGLFEACAD</sequence>
<evidence type="ECO:0000313" key="4">
    <source>
        <dbReference type="Proteomes" id="UP001419910"/>
    </source>
</evidence>
<gene>
    <name evidence="3" type="ORF">ABC974_19030</name>
</gene>
<comment type="caution">
    <text evidence="3">The sequence shown here is derived from an EMBL/GenBank/DDBJ whole genome shotgun (WGS) entry which is preliminary data.</text>
</comment>
<dbReference type="PANTHER" id="PTHR38743:SF2">
    <property type="entry name" value="DUF2185 DOMAIN-CONTAINING PROTEIN"/>
    <property type="match status" value="1"/>
</dbReference>
<dbReference type="Pfam" id="PF10077">
    <property type="entry name" value="DUF2314"/>
    <property type="match status" value="1"/>
</dbReference>
<keyword evidence="4" id="KW-1185">Reference proteome</keyword>
<feature type="domain" description="Immunity protein Imm33" evidence="1">
    <location>
        <begin position="134"/>
        <end position="222"/>
    </location>
</feature>
<evidence type="ECO:0000259" key="1">
    <source>
        <dbReference type="Pfam" id="PF09951"/>
    </source>
</evidence>
<dbReference type="InterPro" id="IPR018689">
    <property type="entry name" value="Imm33_dom"/>
</dbReference>
<accession>A0ABU9Y7E8</accession>
<dbReference type="Pfam" id="PF09951">
    <property type="entry name" value="Imm33"/>
    <property type="match status" value="1"/>
</dbReference>
<dbReference type="Proteomes" id="UP001419910">
    <property type="component" value="Unassembled WGS sequence"/>
</dbReference>
<proteinExistence type="predicted"/>
<organism evidence="3 4">
    <name type="scientific">Sphingomonas oligophenolica</name>
    <dbReference type="NCBI Taxonomy" id="301154"/>
    <lineage>
        <taxon>Bacteria</taxon>
        <taxon>Pseudomonadati</taxon>
        <taxon>Pseudomonadota</taxon>
        <taxon>Alphaproteobacteria</taxon>
        <taxon>Sphingomonadales</taxon>
        <taxon>Sphingomonadaceae</taxon>
        <taxon>Sphingomonas</taxon>
    </lineage>
</organism>
<dbReference type="EMBL" id="JBDIME010000020">
    <property type="protein sequence ID" value="MEN2791733.1"/>
    <property type="molecule type" value="Genomic_DNA"/>
</dbReference>
<evidence type="ECO:0000313" key="3">
    <source>
        <dbReference type="EMBL" id="MEN2791733.1"/>
    </source>
</evidence>
<feature type="domain" description="DUF2314" evidence="2">
    <location>
        <begin position="65"/>
        <end position="111"/>
    </location>
</feature>
<protein>
    <submittedName>
        <fullName evidence="3">DUF2185 domain-containing protein</fullName>
    </submittedName>
</protein>
<dbReference type="RefSeq" id="WP_343892634.1">
    <property type="nucleotide sequence ID" value="NZ_BAAAEH010000061.1"/>
</dbReference>
<dbReference type="InterPro" id="IPR018756">
    <property type="entry name" value="DUF2314"/>
</dbReference>
<name>A0ABU9Y7E8_9SPHN</name>